<accession>A0A839GB25</accession>
<gene>
    <name evidence="2" type="ORF">FHS90_001450</name>
</gene>
<name>A0A839GB25_9BACT</name>
<evidence type="ECO:0000313" key="2">
    <source>
        <dbReference type="EMBL" id="MBA9076744.1"/>
    </source>
</evidence>
<comment type="caution">
    <text evidence="2">The sequence shown here is derived from an EMBL/GenBank/DDBJ whole genome shotgun (WGS) entry which is preliminary data.</text>
</comment>
<keyword evidence="3" id="KW-1185">Reference proteome</keyword>
<reference evidence="2 3" key="1">
    <citation type="submission" date="2020-08" db="EMBL/GenBank/DDBJ databases">
        <title>Genomic Encyclopedia of Type Strains, Phase IV (KMG-IV): sequencing the most valuable type-strain genomes for metagenomic binning, comparative biology and taxonomic classification.</title>
        <authorList>
            <person name="Goeker M."/>
        </authorList>
    </citation>
    <scope>NUCLEOTIDE SEQUENCE [LARGE SCALE GENOMIC DNA]</scope>
    <source>
        <strain evidence="2 3">DSM 29854</strain>
    </source>
</reference>
<dbReference type="EMBL" id="JACJIQ010000004">
    <property type="protein sequence ID" value="MBA9076744.1"/>
    <property type="molecule type" value="Genomic_DNA"/>
</dbReference>
<feature type="domain" description="DUF5615" evidence="1">
    <location>
        <begin position="2"/>
        <end position="109"/>
    </location>
</feature>
<evidence type="ECO:0000313" key="3">
    <source>
        <dbReference type="Proteomes" id="UP000563094"/>
    </source>
</evidence>
<sequence length="118" mass="13608">MMRLLANENFPKASVLALREQGYNVLSIGEDNPSITDPDVIAIAMQEERLILTFDRDYGELVFKKGLKPPKGIIYLRLDNFTPAEPADIIHKLITSNKFNFDRHLTVVDNNFVRQRKY</sequence>
<proteinExistence type="predicted"/>
<dbReference type="Pfam" id="PF18480">
    <property type="entry name" value="DUF5615"/>
    <property type="match status" value="1"/>
</dbReference>
<evidence type="ECO:0000259" key="1">
    <source>
        <dbReference type="Pfam" id="PF18480"/>
    </source>
</evidence>
<organism evidence="2 3">
    <name type="scientific">Rufibacter quisquiliarum</name>
    <dbReference type="NCBI Taxonomy" id="1549639"/>
    <lineage>
        <taxon>Bacteria</taxon>
        <taxon>Pseudomonadati</taxon>
        <taxon>Bacteroidota</taxon>
        <taxon>Cytophagia</taxon>
        <taxon>Cytophagales</taxon>
        <taxon>Hymenobacteraceae</taxon>
        <taxon>Rufibacter</taxon>
    </lineage>
</organism>
<dbReference type="Proteomes" id="UP000563094">
    <property type="component" value="Unassembled WGS sequence"/>
</dbReference>
<dbReference type="InterPro" id="IPR041049">
    <property type="entry name" value="DUF5615"/>
</dbReference>
<protein>
    <submittedName>
        <fullName evidence="2">Putative nuclease of putative toxin-antitoxin system</fullName>
    </submittedName>
</protein>
<dbReference type="AlphaFoldDB" id="A0A839GB25"/>